<reference evidence="1" key="2">
    <citation type="submission" date="2015-06" db="UniProtKB">
        <authorList>
            <consortium name="EnsemblPlants"/>
        </authorList>
    </citation>
    <scope>IDENTIFICATION</scope>
    <source>
        <strain evidence="1">DM1-3 516 R44</strain>
    </source>
</reference>
<dbReference type="EnsemblPlants" id="PGSC0003DMT400090645">
    <property type="protein sequence ID" value="PGSC0003DMT400090645"/>
    <property type="gene ID" value="PGSC0003DMG400040216"/>
</dbReference>
<dbReference type="Gramene" id="PGSC0003DMT400090645">
    <property type="protein sequence ID" value="PGSC0003DMT400090645"/>
    <property type="gene ID" value="PGSC0003DMG400040216"/>
</dbReference>
<dbReference type="InParanoid" id="M1DKV1"/>
<keyword evidence="2" id="KW-1185">Reference proteome</keyword>
<dbReference type="OMA" id="QASMENH"/>
<evidence type="ECO:0000313" key="1">
    <source>
        <dbReference type="EnsemblPlants" id="PGSC0003DMT400090645"/>
    </source>
</evidence>
<evidence type="ECO:0000313" key="2">
    <source>
        <dbReference type="Proteomes" id="UP000011115"/>
    </source>
</evidence>
<sequence>MAMDNYVNHHWMENVPSPLAPAVAPTLFHNLQPQWSLLPHFNPPVNSNPFPQLPFFTPQEAINNNPLFFPWVPVPVQGHATQIHPQASMENHQTPIWQAGSSHQPPLWQEESVGQKEVARNSFTEISTLRYVSLILFPEKEDKKYIHMCQWLLRSAPSTFVQR</sequence>
<dbReference type="PaxDb" id="4113-PGSC0003DMT400090645"/>
<reference evidence="2" key="1">
    <citation type="journal article" date="2011" name="Nature">
        <title>Genome sequence and analysis of the tuber crop potato.</title>
        <authorList>
            <consortium name="The Potato Genome Sequencing Consortium"/>
        </authorList>
    </citation>
    <scope>NUCLEOTIDE SEQUENCE [LARGE SCALE GENOMIC DNA]</scope>
    <source>
        <strain evidence="2">cv. DM1-3 516 R44</strain>
    </source>
</reference>
<dbReference type="Proteomes" id="UP000011115">
    <property type="component" value="Unassembled WGS sequence"/>
</dbReference>
<protein>
    <submittedName>
        <fullName evidence="1">Uncharacterized protein</fullName>
    </submittedName>
</protein>
<dbReference type="HOGENOM" id="CLU_1629951_0_0_1"/>
<organism evidence="1 2">
    <name type="scientific">Solanum tuberosum</name>
    <name type="common">Potato</name>
    <dbReference type="NCBI Taxonomy" id="4113"/>
    <lineage>
        <taxon>Eukaryota</taxon>
        <taxon>Viridiplantae</taxon>
        <taxon>Streptophyta</taxon>
        <taxon>Embryophyta</taxon>
        <taxon>Tracheophyta</taxon>
        <taxon>Spermatophyta</taxon>
        <taxon>Magnoliopsida</taxon>
        <taxon>eudicotyledons</taxon>
        <taxon>Gunneridae</taxon>
        <taxon>Pentapetalae</taxon>
        <taxon>asterids</taxon>
        <taxon>lamiids</taxon>
        <taxon>Solanales</taxon>
        <taxon>Solanaceae</taxon>
        <taxon>Solanoideae</taxon>
        <taxon>Solaneae</taxon>
        <taxon>Solanum</taxon>
    </lineage>
</organism>
<accession>M1DKV1</accession>
<dbReference type="AlphaFoldDB" id="M1DKV1"/>
<proteinExistence type="predicted"/>
<name>M1DKV1_SOLTU</name>